<dbReference type="AlphaFoldDB" id="A0A7S4JJS5"/>
<reference evidence="4" key="1">
    <citation type="submission" date="2021-01" db="EMBL/GenBank/DDBJ databases">
        <authorList>
            <person name="Corre E."/>
            <person name="Pelletier E."/>
            <person name="Niang G."/>
            <person name="Scheremetjew M."/>
            <person name="Finn R."/>
            <person name="Kale V."/>
            <person name="Holt S."/>
            <person name="Cochrane G."/>
            <person name="Meng A."/>
            <person name="Brown T."/>
            <person name="Cohen L."/>
        </authorList>
    </citation>
    <scope>NUCLEOTIDE SEQUENCE</scope>
    <source>
        <strain evidence="4">SoJaBio B1-5/56/2</strain>
    </source>
</reference>
<evidence type="ECO:0000313" key="4">
    <source>
        <dbReference type="EMBL" id="CAE2265174.1"/>
    </source>
</evidence>
<gene>
    <name evidence="4" type="ORF">NAES01612_LOCUS607</name>
</gene>
<dbReference type="InterPro" id="IPR023674">
    <property type="entry name" value="Ribosomal_uL1-like"/>
</dbReference>
<dbReference type="Pfam" id="PF00687">
    <property type="entry name" value="Ribosomal_L1"/>
    <property type="match status" value="1"/>
</dbReference>
<evidence type="ECO:0008006" key="5">
    <source>
        <dbReference type="Google" id="ProtNLM"/>
    </source>
</evidence>
<evidence type="ECO:0000256" key="3">
    <source>
        <dbReference type="ARBA" id="ARBA00023274"/>
    </source>
</evidence>
<name>A0A7S4JJS5_9EUKA</name>
<dbReference type="Gene3D" id="3.40.50.790">
    <property type="match status" value="1"/>
</dbReference>
<dbReference type="InterPro" id="IPR016095">
    <property type="entry name" value="Ribosomal_uL1_3-a/b-sand"/>
</dbReference>
<evidence type="ECO:0000256" key="1">
    <source>
        <dbReference type="ARBA" id="ARBA00010531"/>
    </source>
</evidence>
<accession>A0A7S4JJS5</accession>
<dbReference type="PANTHER" id="PTHR23105">
    <property type="entry name" value="RIBOSOMAL PROTEIN L7AE FAMILY MEMBER"/>
    <property type="match status" value="1"/>
</dbReference>
<dbReference type="CDD" id="cd00403">
    <property type="entry name" value="Ribosomal_L1"/>
    <property type="match status" value="1"/>
</dbReference>
<dbReference type="Gene3D" id="3.30.190.20">
    <property type="match status" value="1"/>
</dbReference>
<dbReference type="GO" id="GO:0003723">
    <property type="term" value="F:RNA binding"/>
    <property type="evidence" value="ECO:0007669"/>
    <property type="project" value="InterPro"/>
</dbReference>
<protein>
    <recommendedName>
        <fullName evidence="5">Ribosomal protein</fullName>
    </recommendedName>
</protein>
<dbReference type="GO" id="GO:0006412">
    <property type="term" value="P:translation"/>
    <property type="evidence" value="ECO:0007669"/>
    <property type="project" value="InterPro"/>
</dbReference>
<comment type="similarity">
    <text evidence="1">Belongs to the universal ribosomal protein uL1 family.</text>
</comment>
<organism evidence="4">
    <name type="scientific">Paramoeba aestuarina</name>
    <dbReference type="NCBI Taxonomy" id="180227"/>
    <lineage>
        <taxon>Eukaryota</taxon>
        <taxon>Amoebozoa</taxon>
        <taxon>Discosea</taxon>
        <taxon>Flabellinia</taxon>
        <taxon>Dactylopodida</taxon>
        <taxon>Paramoebidae</taxon>
        <taxon>Paramoeba</taxon>
    </lineage>
</organism>
<proteinExistence type="inferred from homology"/>
<keyword evidence="2" id="KW-0689">Ribosomal protein</keyword>
<dbReference type="InterPro" id="IPR002143">
    <property type="entry name" value="Ribosomal_uL1"/>
</dbReference>
<dbReference type="FunFam" id="3.40.50.790:FF:000005">
    <property type="entry name" value="50S ribosomal protein L1"/>
    <property type="match status" value="1"/>
</dbReference>
<evidence type="ECO:0000256" key="2">
    <source>
        <dbReference type="ARBA" id="ARBA00022980"/>
    </source>
</evidence>
<dbReference type="SUPFAM" id="SSF56808">
    <property type="entry name" value="Ribosomal protein L1"/>
    <property type="match status" value="1"/>
</dbReference>
<dbReference type="GO" id="GO:0003735">
    <property type="term" value="F:structural constituent of ribosome"/>
    <property type="evidence" value="ECO:0007669"/>
    <property type="project" value="InterPro"/>
</dbReference>
<dbReference type="InterPro" id="IPR050257">
    <property type="entry name" value="eL8/uL1-like"/>
</dbReference>
<dbReference type="InterPro" id="IPR028364">
    <property type="entry name" value="Ribosomal_uL1/biogenesis"/>
</dbReference>
<sequence length="217" mass="24694">MSKLHSEALRGAIQEMLKYSNETKKRNFTETVELQIALKNYDPTRDKRFKASLVLKHPCKPNFKFCVLGNQSDCDKAKALGVDCKTVEELKAFNKNKKLIKKMAQSYDVFFASESLIRTIPRILGPTLNRAQKFPLLLAPGADLKDLMDTQRKTVKLQLKKVLCLGVAVGNVTLTEDELVQNIFMTVNFLVSLLKKNWQNIKNLYIKSSMGPAHQIY</sequence>
<keyword evidence="3" id="KW-0687">Ribonucleoprotein</keyword>
<dbReference type="EMBL" id="HBKR01000995">
    <property type="protein sequence ID" value="CAE2265174.1"/>
    <property type="molecule type" value="Transcribed_RNA"/>
</dbReference>
<dbReference type="PIRSF" id="PIRSF002155">
    <property type="entry name" value="Ribosomal_L1"/>
    <property type="match status" value="1"/>
</dbReference>
<dbReference type="GO" id="GO:0015934">
    <property type="term" value="C:large ribosomal subunit"/>
    <property type="evidence" value="ECO:0007669"/>
    <property type="project" value="InterPro"/>
</dbReference>